<dbReference type="Proteomes" id="UP000294257">
    <property type="component" value="Unassembled WGS sequence"/>
</dbReference>
<protein>
    <submittedName>
        <fullName evidence="2">Uma2 family endonuclease</fullName>
    </submittedName>
</protein>
<evidence type="ECO:0000313" key="2">
    <source>
        <dbReference type="EMBL" id="RZS43817.1"/>
    </source>
</evidence>
<keyword evidence="2" id="KW-0540">Nuclease</keyword>
<keyword evidence="3" id="KW-1185">Reference proteome</keyword>
<dbReference type="InterPro" id="IPR011335">
    <property type="entry name" value="Restrct_endonuc-II-like"/>
</dbReference>
<sequence length="186" mass="20833">MGTVPVFPHREPLTRTDLESIDDDGRRYELVDGVLLMSPSPRPLHQRVVARVLTAVSRECPREWEALPAPVDVVLTDNTVLIPDVLVGRRGDFTERALVGVPVLSVEVISPSSRMIDTQLKRATLEKAGCPYYWIIDPYEPSLLCLSLHDGEYRTVAEVRGDQTARLTEPFPVTITPEDLVVDYLD</sequence>
<dbReference type="EMBL" id="SGWQ01000002">
    <property type="protein sequence ID" value="RZS43817.1"/>
    <property type="molecule type" value="Genomic_DNA"/>
</dbReference>
<dbReference type="SUPFAM" id="SSF52980">
    <property type="entry name" value="Restriction endonuclease-like"/>
    <property type="match status" value="1"/>
</dbReference>
<dbReference type="CDD" id="cd06260">
    <property type="entry name" value="DUF820-like"/>
    <property type="match status" value="1"/>
</dbReference>
<dbReference type="InterPro" id="IPR012296">
    <property type="entry name" value="Nuclease_put_TT1808"/>
</dbReference>
<gene>
    <name evidence="2" type="ORF">EV193_102798</name>
</gene>
<dbReference type="AlphaFoldDB" id="A0A4Q7L3K2"/>
<accession>A0A4Q7L3K2</accession>
<dbReference type="GO" id="GO:0004519">
    <property type="term" value="F:endonuclease activity"/>
    <property type="evidence" value="ECO:0007669"/>
    <property type="project" value="UniProtKB-KW"/>
</dbReference>
<organism evidence="2 3">
    <name type="scientific">Herbihabitans rhizosphaerae</name>
    <dbReference type="NCBI Taxonomy" id="1872711"/>
    <lineage>
        <taxon>Bacteria</taxon>
        <taxon>Bacillati</taxon>
        <taxon>Actinomycetota</taxon>
        <taxon>Actinomycetes</taxon>
        <taxon>Pseudonocardiales</taxon>
        <taxon>Pseudonocardiaceae</taxon>
        <taxon>Herbihabitans</taxon>
    </lineage>
</organism>
<name>A0A4Q7L3K2_9PSEU</name>
<reference evidence="2 3" key="1">
    <citation type="submission" date="2019-02" db="EMBL/GenBank/DDBJ databases">
        <title>Genomic Encyclopedia of Type Strains, Phase IV (KMG-IV): sequencing the most valuable type-strain genomes for metagenomic binning, comparative biology and taxonomic classification.</title>
        <authorList>
            <person name="Goeker M."/>
        </authorList>
    </citation>
    <scope>NUCLEOTIDE SEQUENCE [LARGE SCALE GENOMIC DNA]</scope>
    <source>
        <strain evidence="2 3">DSM 101727</strain>
    </source>
</reference>
<keyword evidence="2" id="KW-0255">Endonuclease</keyword>
<dbReference type="Pfam" id="PF05685">
    <property type="entry name" value="Uma2"/>
    <property type="match status" value="1"/>
</dbReference>
<dbReference type="PANTHER" id="PTHR34107">
    <property type="entry name" value="SLL0198 PROTEIN-RELATED"/>
    <property type="match status" value="1"/>
</dbReference>
<keyword evidence="2" id="KW-0378">Hydrolase</keyword>
<comment type="caution">
    <text evidence="2">The sequence shown here is derived from an EMBL/GenBank/DDBJ whole genome shotgun (WGS) entry which is preliminary data.</text>
</comment>
<evidence type="ECO:0000313" key="3">
    <source>
        <dbReference type="Proteomes" id="UP000294257"/>
    </source>
</evidence>
<dbReference type="InterPro" id="IPR008538">
    <property type="entry name" value="Uma2"/>
</dbReference>
<proteinExistence type="predicted"/>
<evidence type="ECO:0000259" key="1">
    <source>
        <dbReference type="Pfam" id="PF05685"/>
    </source>
</evidence>
<dbReference type="PANTHER" id="PTHR34107:SF4">
    <property type="entry name" value="SLL1222 PROTEIN"/>
    <property type="match status" value="1"/>
</dbReference>
<feature type="domain" description="Putative restriction endonuclease" evidence="1">
    <location>
        <begin position="19"/>
        <end position="174"/>
    </location>
</feature>
<dbReference type="RefSeq" id="WP_242613245.1">
    <property type="nucleotide sequence ID" value="NZ_SGWQ01000002.1"/>
</dbReference>
<dbReference type="Gene3D" id="3.90.1570.10">
    <property type="entry name" value="tt1808, chain A"/>
    <property type="match status" value="1"/>
</dbReference>